<dbReference type="PRINTS" id="PR00108">
    <property type="entry name" value="THYMDSNTHASE"/>
</dbReference>
<dbReference type="CDD" id="cd00351">
    <property type="entry name" value="TS_Pyrimidine_HMase"/>
    <property type="match status" value="1"/>
</dbReference>
<reference evidence="5 6" key="1">
    <citation type="submission" date="2019-01" db="EMBL/GenBank/DDBJ databases">
        <authorList>
            <person name="Chen W.-M."/>
        </authorList>
    </citation>
    <scope>NUCLEOTIDE SEQUENCE [LARGE SCALE GENOMIC DNA]</scope>
    <source>
        <strain evidence="5 6">ICH-3</strain>
    </source>
</reference>
<dbReference type="InterPro" id="IPR023451">
    <property type="entry name" value="Thymidate_synth/dCMP_Mease_dom"/>
</dbReference>
<dbReference type="SUPFAM" id="SSF55831">
    <property type="entry name" value="Thymidylate synthase/dCMP hydroxymethylase"/>
    <property type="match status" value="1"/>
</dbReference>
<keyword evidence="6" id="KW-1185">Reference proteome</keyword>
<sequence length="338" mass="38604">MYVRADSLDDLLGKVYRQLLARGTRIEPTKGPAREIYGVLLKLSAPRLRLSRTESRGILFSCLGELLWILAGSNALDFIEHYISEYRKSSDDELTIHGAYGPRMFGKRPNDQLARVISALRSKPDSRQAVIQLFDRRDTLQYHSDIPCTCTMQFVIRDRRLQMLTYMRSNDAWLGLPHDVFAFTMIQELVARSLGVELGEYRHSVGSLHLYERDDKKAIRYLDEGWQPRRPMPPMPQGDPWPSVGRLLVFEEAVRNGDASAVDPRESMEPYWADLATLLAIYKAGKTTGNQNEIKRLKRRLTDEVYAMYINKRYGMVPSVKDQATLFDSGNDAPKAAA</sequence>
<comment type="caution">
    <text evidence="5">The sequence shown here is derived from an EMBL/GenBank/DDBJ whole genome shotgun (WGS) entry which is preliminary data.</text>
</comment>
<evidence type="ECO:0000256" key="3">
    <source>
        <dbReference type="ARBA" id="ARBA00022679"/>
    </source>
</evidence>
<keyword evidence="3" id="KW-0808">Transferase</keyword>
<dbReference type="InterPro" id="IPR045097">
    <property type="entry name" value="Thymidate_synth/dCMP_Mease"/>
</dbReference>
<name>A0A437JMJ0_9BURK</name>
<dbReference type="AlphaFoldDB" id="A0A437JMJ0"/>
<gene>
    <name evidence="5" type="ORF">ENE75_23540</name>
</gene>
<dbReference type="Gene3D" id="3.30.572.10">
    <property type="entry name" value="Thymidylate synthase/dCMP hydroxymethylase domain"/>
    <property type="match status" value="1"/>
</dbReference>
<keyword evidence="2" id="KW-0489">Methyltransferase</keyword>
<evidence type="ECO:0000256" key="2">
    <source>
        <dbReference type="ARBA" id="ARBA00022603"/>
    </source>
</evidence>
<evidence type="ECO:0000256" key="1">
    <source>
        <dbReference type="ARBA" id="ARBA00011947"/>
    </source>
</evidence>
<dbReference type="InterPro" id="IPR000398">
    <property type="entry name" value="Thymidylate_synthase"/>
</dbReference>
<dbReference type="GO" id="GO:0006231">
    <property type="term" value="P:dTMP biosynthetic process"/>
    <property type="evidence" value="ECO:0007669"/>
    <property type="project" value="InterPro"/>
</dbReference>
<dbReference type="PANTHER" id="PTHR11548">
    <property type="entry name" value="THYMIDYLATE SYNTHASE 1"/>
    <property type="match status" value="1"/>
</dbReference>
<accession>A0A437JMJ0</accession>
<dbReference type="EC" id="2.1.1.45" evidence="1"/>
<evidence type="ECO:0000259" key="4">
    <source>
        <dbReference type="Pfam" id="PF00303"/>
    </source>
</evidence>
<evidence type="ECO:0000313" key="5">
    <source>
        <dbReference type="EMBL" id="RVT48014.1"/>
    </source>
</evidence>
<dbReference type="EMBL" id="SACT01000012">
    <property type="protein sequence ID" value="RVT48014.1"/>
    <property type="molecule type" value="Genomic_DNA"/>
</dbReference>
<dbReference type="GO" id="GO:0004799">
    <property type="term" value="F:thymidylate synthase activity"/>
    <property type="evidence" value="ECO:0007669"/>
    <property type="project" value="UniProtKB-EC"/>
</dbReference>
<feature type="domain" description="Thymidylate synthase/dCMP hydroxymethylase" evidence="4">
    <location>
        <begin position="59"/>
        <end position="219"/>
    </location>
</feature>
<dbReference type="Proteomes" id="UP000288178">
    <property type="component" value="Unassembled WGS sequence"/>
</dbReference>
<dbReference type="RefSeq" id="WP_128201307.1">
    <property type="nucleotide sequence ID" value="NZ_SACT01000012.1"/>
</dbReference>
<dbReference type="Pfam" id="PF00303">
    <property type="entry name" value="Thymidylat_synt"/>
    <property type="match status" value="1"/>
</dbReference>
<dbReference type="OrthoDB" id="9774633at2"/>
<dbReference type="GO" id="GO:0005829">
    <property type="term" value="C:cytosol"/>
    <property type="evidence" value="ECO:0007669"/>
    <property type="project" value="TreeGrafter"/>
</dbReference>
<organism evidence="5 6">
    <name type="scientific">Rubrivivax albus</name>
    <dbReference type="NCBI Taxonomy" id="2499835"/>
    <lineage>
        <taxon>Bacteria</taxon>
        <taxon>Pseudomonadati</taxon>
        <taxon>Pseudomonadota</taxon>
        <taxon>Betaproteobacteria</taxon>
        <taxon>Burkholderiales</taxon>
        <taxon>Sphaerotilaceae</taxon>
        <taxon>Rubrivivax</taxon>
    </lineage>
</organism>
<dbReference type="GO" id="GO:0032259">
    <property type="term" value="P:methylation"/>
    <property type="evidence" value="ECO:0007669"/>
    <property type="project" value="UniProtKB-KW"/>
</dbReference>
<proteinExistence type="predicted"/>
<dbReference type="InterPro" id="IPR036926">
    <property type="entry name" value="Thymidate_synth/dCMP_Mease_sf"/>
</dbReference>
<evidence type="ECO:0000313" key="6">
    <source>
        <dbReference type="Proteomes" id="UP000288178"/>
    </source>
</evidence>
<protein>
    <recommendedName>
        <fullName evidence="1">thymidylate synthase</fullName>
        <ecNumber evidence="1">2.1.1.45</ecNumber>
    </recommendedName>
</protein>
<dbReference type="PANTHER" id="PTHR11548:SF9">
    <property type="entry name" value="THYMIDYLATE SYNTHASE"/>
    <property type="match status" value="1"/>
</dbReference>